<dbReference type="SMART" id="SM00075">
    <property type="entry name" value="HYDRO"/>
    <property type="match status" value="1"/>
</dbReference>
<sequence>MFARLPAVFLYMLVTLGLLVAALPGGGGGHGTTAPPVTTVTVTAPATTTTIIGEGCTTGDQQCCNQVTSASDHSATTLLGLLGIVLEDLNVLVGLGCTSVLGGGSCNSQIVCCENNSWHGLINIGCTPIDIL</sequence>
<name>A0A550CPL0_9AGAR</name>
<protein>
    <recommendedName>
        <fullName evidence="6">Hydrophobin</fullName>
    </recommendedName>
</protein>
<evidence type="ECO:0000313" key="7">
    <source>
        <dbReference type="EMBL" id="TRM66679.1"/>
    </source>
</evidence>
<proteinExistence type="inferred from homology"/>
<accession>A0A550CPL0</accession>
<organism evidence="7 8">
    <name type="scientific">Schizophyllum amplum</name>
    <dbReference type="NCBI Taxonomy" id="97359"/>
    <lineage>
        <taxon>Eukaryota</taxon>
        <taxon>Fungi</taxon>
        <taxon>Dikarya</taxon>
        <taxon>Basidiomycota</taxon>
        <taxon>Agaricomycotina</taxon>
        <taxon>Agaricomycetes</taxon>
        <taxon>Agaricomycetidae</taxon>
        <taxon>Agaricales</taxon>
        <taxon>Schizophyllaceae</taxon>
        <taxon>Schizophyllum</taxon>
    </lineage>
</organism>
<gene>
    <name evidence="7" type="ORF">BD626DRAFT_534830</name>
</gene>
<dbReference type="AlphaFoldDB" id="A0A550CPL0"/>
<evidence type="ECO:0000256" key="2">
    <source>
        <dbReference type="ARBA" id="ARBA00010446"/>
    </source>
</evidence>
<feature type="signal peptide" evidence="6">
    <location>
        <begin position="1"/>
        <end position="21"/>
    </location>
</feature>
<dbReference type="Proteomes" id="UP000320762">
    <property type="component" value="Unassembled WGS sequence"/>
</dbReference>
<keyword evidence="4 6" id="KW-0964">Secreted</keyword>
<dbReference type="CDD" id="cd23507">
    <property type="entry name" value="hydrophobin_I"/>
    <property type="match status" value="1"/>
</dbReference>
<evidence type="ECO:0000256" key="4">
    <source>
        <dbReference type="ARBA" id="ARBA00022525"/>
    </source>
</evidence>
<evidence type="ECO:0000256" key="3">
    <source>
        <dbReference type="ARBA" id="ARBA00022512"/>
    </source>
</evidence>
<evidence type="ECO:0000256" key="1">
    <source>
        <dbReference type="ARBA" id="ARBA00004191"/>
    </source>
</evidence>
<evidence type="ECO:0000313" key="8">
    <source>
        <dbReference type="Proteomes" id="UP000320762"/>
    </source>
</evidence>
<keyword evidence="8" id="KW-1185">Reference proteome</keyword>
<dbReference type="OrthoDB" id="4225815at2759"/>
<dbReference type="Pfam" id="PF01185">
    <property type="entry name" value="Hydrophobin"/>
    <property type="match status" value="1"/>
</dbReference>
<dbReference type="GO" id="GO:0005199">
    <property type="term" value="F:structural constituent of cell wall"/>
    <property type="evidence" value="ECO:0007669"/>
    <property type="project" value="InterPro"/>
</dbReference>
<evidence type="ECO:0000256" key="6">
    <source>
        <dbReference type="RuleBase" id="RU365009"/>
    </source>
</evidence>
<dbReference type="EMBL" id="VDMD01000003">
    <property type="protein sequence ID" value="TRM66679.1"/>
    <property type="molecule type" value="Genomic_DNA"/>
</dbReference>
<dbReference type="GO" id="GO:0009277">
    <property type="term" value="C:fungal-type cell wall"/>
    <property type="evidence" value="ECO:0007669"/>
    <property type="project" value="InterPro"/>
</dbReference>
<dbReference type="InterPro" id="IPR001338">
    <property type="entry name" value="Class_I_Hydrophobin"/>
</dbReference>
<dbReference type="STRING" id="97359.A0A550CPL0"/>
<comment type="subcellular location">
    <subcellularLocation>
        <location evidence="1 6">Secreted</location>
        <location evidence="1 6">Cell wall</location>
    </subcellularLocation>
</comment>
<comment type="similarity">
    <text evidence="2 6">Belongs to the fungal hydrophobin family.</text>
</comment>
<evidence type="ECO:0000256" key="5">
    <source>
        <dbReference type="ARBA" id="ARBA00023157"/>
    </source>
</evidence>
<reference evidence="7 8" key="1">
    <citation type="journal article" date="2019" name="New Phytol.">
        <title>Comparative genomics reveals unique wood-decay strategies and fruiting body development in the Schizophyllaceae.</title>
        <authorList>
            <person name="Almasi E."/>
            <person name="Sahu N."/>
            <person name="Krizsan K."/>
            <person name="Balint B."/>
            <person name="Kovacs G.M."/>
            <person name="Kiss B."/>
            <person name="Cseklye J."/>
            <person name="Drula E."/>
            <person name="Henrissat B."/>
            <person name="Nagy I."/>
            <person name="Chovatia M."/>
            <person name="Adam C."/>
            <person name="LaButti K."/>
            <person name="Lipzen A."/>
            <person name="Riley R."/>
            <person name="Grigoriev I.V."/>
            <person name="Nagy L.G."/>
        </authorList>
    </citation>
    <scope>NUCLEOTIDE SEQUENCE [LARGE SCALE GENOMIC DNA]</scope>
    <source>
        <strain evidence="7 8">NL-1724</strain>
    </source>
</reference>
<keyword evidence="3 6" id="KW-0134">Cell wall</keyword>
<feature type="chain" id="PRO_5022260311" description="Hydrophobin" evidence="6">
    <location>
        <begin position="22"/>
        <end position="132"/>
    </location>
</feature>
<comment type="caution">
    <text evidence="7">The sequence shown here is derived from an EMBL/GenBank/DDBJ whole genome shotgun (WGS) entry which is preliminary data.</text>
</comment>
<keyword evidence="6" id="KW-0732">Signal</keyword>
<keyword evidence="5 6" id="KW-1015">Disulfide bond</keyword>